<comment type="similarity">
    <text evidence="14 15 18 19">Belongs to the peptidase S16 family.</text>
</comment>
<dbReference type="InterPro" id="IPR027543">
    <property type="entry name" value="Lon_bac"/>
</dbReference>
<evidence type="ECO:0000256" key="19">
    <source>
        <dbReference type="RuleBase" id="RU000591"/>
    </source>
</evidence>
<dbReference type="SMART" id="SM00464">
    <property type="entry name" value="LON"/>
    <property type="match status" value="1"/>
</dbReference>
<dbReference type="GO" id="GO:0034605">
    <property type="term" value="P:cellular response to heat"/>
    <property type="evidence" value="ECO:0007669"/>
    <property type="project" value="UniProtKB-UniRule"/>
</dbReference>
<dbReference type="CDD" id="cd19500">
    <property type="entry name" value="RecA-like_Lon"/>
    <property type="match status" value="1"/>
</dbReference>
<keyword evidence="6 14" id="KW-0720">Serine protease</keyword>
<dbReference type="SUPFAM" id="SSF88697">
    <property type="entry name" value="PUA domain-like"/>
    <property type="match status" value="1"/>
</dbReference>
<evidence type="ECO:0000313" key="23">
    <source>
        <dbReference type="Proteomes" id="UP000297454"/>
    </source>
</evidence>
<name>A0A4R9C567_9FIRM</name>
<proteinExistence type="evidence at transcript level"/>
<evidence type="ECO:0000256" key="12">
    <source>
        <dbReference type="ARBA" id="ARBA00071934"/>
    </source>
</evidence>
<dbReference type="PROSITE" id="PS51786">
    <property type="entry name" value="LON_PROTEOLYTIC"/>
    <property type="match status" value="1"/>
</dbReference>
<evidence type="ECO:0000256" key="3">
    <source>
        <dbReference type="ARBA" id="ARBA00022670"/>
    </source>
</evidence>
<dbReference type="EMBL" id="SCFR01000005">
    <property type="protein sequence ID" value="TFF66994.1"/>
    <property type="molecule type" value="Genomic_DNA"/>
</dbReference>
<reference evidence="22 23" key="1">
    <citation type="submission" date="2019-01" db="EMBL/GenBank/DDBJ databases">
        <title>Draft Genome Sequences of Helcococcus ovis Strains Isolated from the Uterus and Vagina of Dairy Cows with Metritis.</title>
        <authorList>
            <person name="Cunha F."/>
            <person name="Jeon S.J."/>
            <person name="Kutzer P."/>
            <person name="Galvao K.N."/>
        </authorList>
    </citation>
    <scope>NUCLEOTIDE SEQUENCE [LARGE SCALE GENOMIC DNA]</scope>
    <source>
        <strain evidence="22 23">KG-37</strain>
    </source>
</reference>
<evidence type="ECO:0000256" key="6">
    <source>
        <dbReference type="ARBA" id="ARBA00022825"/>
    </source>
</evidence>
<evidence type="ECO:0000259" key="21">
    <source>
        <dbReference type="PROSITE" id="PS51787"/>
    </source>
</evidence>
<dbReference type="Gene3D" id="1.10.8.60">
    <property type="match status" value="1"/>
</dbReference>
<dbReference type="GO" id="GO:0005524">
    <property type="term" value="F:ATP binding"/>
    <property type="evidence" value="ECO:0007669"/>
    <property type="project" value="UniProtKB-UniRule"/>
</dbReference>
<dbReference type="FunFam" id="3.40.50.300:FF:000021">
    <property type="entry name" value="Lon protease homolog"/>
    <property type="match status" value="1"/>
</dbReference>
<dbReference type="Proteomes" id="UP000297454">
    <property type="component" value="Unassembled WGS sequence"/>
</dbReference>
<sequence>MNSIYKKTKLKMPMLPLRGIWIYPSMSISFDAGRDFSKKAIEIAEQKDAYIFLTAQIDAVAEEADIDNFYTYGVISKIRQSIKLPDGNYRVLVDGLYRAKILKYIDNQSGYFEVELEKVEYEGEKDSIKYAASKKLSLEYLKNFMEFKKNIPQEAIYSLEEIVNPSKFVDTLITYINPNIADVQKFLEEYDVTTRLEKVIQHMANDIDVLRYKQIIEDKVKEQINKGQKEYFLREQLQIIKSELEGDGNSLNFVEEYEEKINSLPISEENKNYLLKELSRLEYIPNASPEVNVIRGYLDNVLDIPFGKFSDDEINIEKSRKILDKDHHSLKDVKERILEFLAVRKLKEDVKGSILCLVGPPGVGKTSIVKSVAESMNREYISMRLGGLTDESEIRGHRKTYIGAMPGRIITSLQRAKTLNPVFLLDEIDKVASSYKADPASALLEVLDPNQNTEFLDRYIEIPVDLSRVMFVTTANTTSTIPRPLLDRMEIIELSGYAEYDKLIIAKKFLLPKQTKENGLKSSQLQVSDSVLELIIKNYTRESGVRNLERQIAKLARKAAMKIVEGAKVVRVSVKNYREFLGKERILDDDIVRTPEVGIVTGLAWTPVGGELLQIEINTMKGKGKIQLTGSLGDVMKESAMAALSYIRSNQEKLNISEESFEKLDIHLHVPEGATPKDGPSAGITISTGIISALTNRKVRQDIAMTGEVTIRGRVLPIGGLKEKSLAARRYGINNIIIPKLNEKDLEDIPEEIRNDMNFYPVSSVEEVIKLALVNEEKNENN</sequence>
<dbReference type="PRINTS" id="PR00830">
    <property type="entry name" value="ENDOLAPTASE"/>
</dbReference>
<dbReference type="GO" id="GO:0043565">
    <property type="term" value="F:sequence-specific DNA binding"/>
    <property type="evidence" value="ECO:0007669"/>
    <property type="project" value="UniProtKB-UniRule"/>
</dbReference>
<dbReference type="InterPro" id="IPR046336">
    <property type="entry name" value="Lon_prtase_N_sf"/>
</dbReference>
<dbReference type="InterPro" id="IPR014721">
    <property type="entry name" value="Ribsml_uS5_D2-typ_fold_subgr"/>
</dbReference>
<dbReference type="NCBIfam" id="TIGR00763">
    <property type="entry name" value="lon"/>
    <property type="match status" value="1"/>
</dbReference>
<feature type="active site" evidence="14 16">
    <location>
        <position position="681"/>
    </location>
</feature>
<evidence type="ECO:0000313" key="22">
    <source>
        <dbReference type="EMBL" id="TFF66994.1"/>
    </source>
</evidence>
<evidence type="ECO:0000256" key="10">
    <source>
        <dbReference type="ARBA" id="ARBA00053875"/>
    </source>
</evidence>
<dbReference type="GO" id="GO:0016887">
    <property type="term" value="F:ATP hydrolysis activity"/>
    <property type="evidence" value="ECO:0007669"/>
    <property type="project" value="UniProtKB-UniRule"/>
</dbReference>
<dbReference type="GO" id="GO:0005737">
    <property type="term" value="C:cytoplasm"/>
    <property type="evidence" value="ECO:0007669"/>
    <property type="project" value="UniProtKB-SubCell"/>
</dbReference>
<dbReference type="PIRSF" id="PIRSF001174">
    <property type="entry name" value="Lon_proteas"/>
    <property type="match status" value="1"/>
</dbReference>
<feature type="active site" evidence="14 16">
    <location>
        <position position="724"/>
    </location>
</feature>
<evidence type="ECO:0000256" key="17">
    <source>
        <dbReference type="PIRSR" id="PIRSR001174-2"/>
    </source>
</evidence>
<dbReference type="PROSITE" id="PS01046">
    <property type="entry name" value="LON_SER"/>
    <property type="match status" value="1"/>
</dbReference>
<accession>A0A4R9C567</accession>
<evidence type="ECO:0000256" key="5">
    <source>
        <dbReference type="ARBA" id="ARBA00022801"/>
    </source>
</evidence>
<feature type="domain" description="Lon proteolytic" evidence="20">
    <location>
        <begin position="594"/>
        <end position="775"/>
    </location>
</feature>
<gene>
    <name evidence="14 22" type="primary">lon</name>
    <name evidence="22" type="ORF">EQF91_02385</name>
</gene>
<comment type="subunit">
    <text evidence="14 15">Homohexamer. Organized in a ring with a central cavity.</text>
</comment>
<evidence type="ECO:0000256" key="8">
    <source>
        <dbReference type="ARBA" id="ARBA00023016"/>
    </source>
</evidence>
<dbReference type="Pfam" id="PF00004">
    <property type="entry name" value="AAA"/>
    <property type="match status" value="1"/>
</dbReference>
<dbReference type="InterPro" id="IPR003959">
    <property type="entry name" value="ATPase_AAA_core"/>
</dbReference>
<dbReference type="Gene3D" id="1.20.5.5270">
    <property type="match status" value="1"/>
</dbReference>
<dbReference type="InterPro" id="IPR027417">
    <property type="entry name" value="P-loop_NTPase"/>
</dbReference>
<evidence type="ECO:0000256" key="4">
    <source>
        <dbReference type="ARBA" id="ARBA00022741"/>
    </source>
</evidence>
<dbReference type="GO" id="GO:0004252">
    <property type="term" value="F:serine-type endopeptidase activity"/>
    <property type="evidence" value="ECO:0007669"/>
    <property type="project" value="UniProtKB-UniRule"/>
</dbReference>
<evidence type="ECO:0000259" key="20">
    <source>
        <dbReference type="PROSITE" id="PS51786"/>
    </source>
</evidence>
<organism evidence="22 23">
    <name type="scientific">Helcococcus ovis</name>
    <dbReference type="NCBI Taxonomy" id="72026"/>
    <lineage>
        <taxon>Bacteria</taxon>
        <taxon>Bacillati</taxon>
        <taxon>Bacillota</taxon>
        <taxon>Tissierellia</taxon>
        <taxon>Tissierellales</taxon>
        <taxon>Peptoniphilaceae</taxon>
        <taxon>Helcococcus</taxon>
    </lineage>
</organism>
<evidence type="ECO:0000256" key="11">
    <source>
        <dbReference type="ARBA" id="ARBA00066743"/>
    </source>
</evidence>
<feature type="domain" description="Lon N-terminal" evidence="21">
    <location>
        <begin position="12"/>
        <end position="207"/>
    </location>
</feature>
<dbReference type="AlphaFoldDB" id="A0A4R9C567"/>
<dbReference type="RefSeq" id="WP_134743884.1">
    <property type="nucleotide sequence ID" value="NZ_CP119761.1"/>
</dbReference>
<dbReference type="EC" id="3.4.21.53" evidence="11 14"/>
<dbReference type="InterPro" id="IPR054594">
    <property type="entry name" value="Lon_lid"/>
</dbReference>
<comment type="function">
    <text evidence="10 14">ATP-dependent serine protease that mediates the selective degradation of mutant and abnormal proteins as well as certain short-lived regulatory proteins. Required for cellular homeostasis and for survival from DNA damage and developmental changes induced by stress. Degrades polypeptides processively to yield small peptide fragments that are 5 to 10 amino acids long. Binds to DNA in a double-stranded, site-specific manner.</text>
</comment>
<evidence type="ECO:0000256" key="7">
    <source>
        <dbReference type="ARBA" id="ARBA00022840"/>
    </source>
</evidence>
<dbReference type="InterPro" id="IPR003111">
    <property type="entry name" value="Lon_prtase_N"/>
</dbReference>
<comment type="subcellular location">
    <subcellularLocation>
        <location evidence="1 14 15">Cytoplasm</location>
    </subcellularLocation>
</comment>
<dbReference type="PROSITE" id="PS51787">
    <property type="entry name" value="LON_N"/>
    <property type="match status" value="1"/>
</dbReference>
<dbReference type="InterPro" id="IPR015947">
    <property type="entry name" value="PUA-like_sf"/>
</dbReference>
<dbReference type="HAMAP" id="MF_01973">
    <property type="entry name" value="lon_bact"/>
    <property type="match status" value="1"/>
</dbReference>
<comment type="induction">
    <text evidence="14">By heat shock.</text>
</comment>
<evidence type="ECO:0000256" key="15">
    <source>
        <dbReference type="PIRNR" id="PIRNR001174"/>
    </source>
</evidence>
<keyword evidence="3 14" id="KW-0645">Protease</keyword>
<keyword evidence="4 14" id="KW-0547">Nucleotide-binding</keyword>
<dbReference type="PANTHER" id="PTHR10046">
    <property type="entry name" value="ATP DEPENDENT LON PROTEASE FAMILY MEMBER"/>
    <property type="match status" value="1"/>
</dbReference>
<evidence type="ECO:0000256" key="14">
    <source>
        <dbReference type="HAMAP-Rule" id="MF_01973"/>
    </source>
</evidence>
<dbReference type="InterPro" id="IPR008268">
    <property type="entry name" value="Peptidase_S16_AS"/>
</dbReference>
<dbReference type="GO" id="GO:0006515">
    <property type="term" value="P:protein quality control for misfolded or incompletely synthesized proteins"/>
    <property type="evidence" value="ECO:0007669"/>
    <property type="project" value="UniProtKB-UniRule"/>
</dbReference>
<evidence type="ECO:0000256" key="1">
    <source>
        <dbReference type="ARBA" id="ARBA00004496"/>
    </source>
</evidence>
<evidence type="ECO:0000256" key="13">
    <source>
        <dbReference type="ARBA" id="ARBA00082722"/>
    </source>
</evidence>
<dbReference type="SUPFAM" id="SSF52540">
    <property type="entry name" value="P-loop containing nucleoside triphosphate hydrolases"/>
    <property type="match status" value="1"/>
</dbReference>
<keyword evidence="7 14" id="KW-0067">ATP-binding</keyword>
<dbReference type="InterPro" id="IPR008269">
    <property type="entry name" value="Lon_proteolytic"/>
</dbReference>
<evidence type="ECO:0000256" key="16">
    <source>
        <dbReference type="PIRSR" id="PIRSR001174-1"/>
    </source>
</evidence>
<dbReference type="InterPro" id="IPR020568">
    <property type="entry name" value="Ribosomal_Su5_D2-typ_SF"/>
</dbReference>
<evidence type="ECO:0000256" key="9">
    <source>
        <dbReference type="ARBA" id="ARBA00050665"/>
    </source>
</evidence>
<dbReference type="Pfam" id="PF05362">
    <property type="entry name" value="Lon_C"/>
    <property type="match status" value="1"/>
</dbReference>
<dbReference type="Gene3D" id="2.30.130.40">
    <property type="entry name" value="LON domain-like"/>
    <property type="match status" value="1"/>
</dbReference>
<dbReference type="Gene3D" id="3.40.50.300">
    <property type="entry name" value="P-loop containing nucleotide triphosphate hydrolases"/>
    <property type="match status" value="1"/>
</dbReference>
<keyword evidence="23" id="KW-1185">Reference proteome</keyword>
<dbReference type="Pfam" id="PF22667">
    <property type="entry name" value="Lon_lid"/>
    <property type="match status" value="1"/>
</dbReference>
<keyword evidence="8 14" id="KW-0346">Stress response</keyword>
<dbReference type="InterPro" id="IPR027065">
    <property type="entry name" value="Lon_Prtase"/>
</dbReference>
<dbReference type="Pfam" id="PF02190">
    <property type="entry name" value="LON_substr_bdg"/>
    <property type="match status" value="1"/>
</dbReference>
<dbReference type="SMART" id="SM00382">
    <property type="entry name" value="AAA"/>
    <property type="match status" value="1"/>
</dbReference>
<dbReference type="SUPFAM" id="SSF54211">
    <property type="entry name" value="Ribosomal protein S5 domain 2-like"/>
    <property type="match status" value="1"/>
</dbReference>
<dbReference type="Gene3D" id="3.30.230.10">
    <property type="match status" value="1"/>
</dbReference>
<dbReference type="InterPro" id="IPR003593">
    <property type="entry name" value="AAA+_ATPase"/>
</dbReference>
<keyword evidence="2 14" id="KW-0963">Cytoplasm</keyword>
<comment type="catalytic activity">
    <reaction evidence="9 14 15 18">
        <text>Hydrolysis of proteins in presence of ATP.</text>
        <dbReference type="EC" id="3.4.21.53"/>
    </reaction>
</comment>
<evidence type="ECO:0000256" key="2">
    <source>
        <dbReference type="ARBA" id="ARBA00022490"/>
    </source>
</evidence>
<evidence type="ECO:0000256" key="18">
    <source>
        <dbReference type="PROSITE-ProRule" id="PRU01122"/>
    </source>
</evidence>
<feature type="binding site" evidence="14 17">
    <location>
        <begin position="359"/>
        <end position="366"/>
    </location>
    <ligand>
        <name>ATP</name>
        <dbReference type="ChEBI" id="CHEBI:30616"/>
    </ligand>
</feature>
<comment type="caution">
    <text evidence="22">The sequence shown here is derived from an EMBL/GenBank/DDBJ whole genome shotgun (WGS) entry which is preliminary data.</text>
</comment>
<dbReference type="GO" id="GO:0004176">
    <property type="term" value="F:ATP-dependent peptidase activity"/>
    <property type="evidence" value="ECO:0007669"/>
    <property type="project" value="UniProtKB-UniRule"/>
</dbReference>
<dbReference type="InterPro" id="IPR004815">
    <property type="entry name" value="Lon_bac/euk-typ"/>
</dbReference>
<protein>
    <recommendedName>
        <fullName evidence="12 14">Lon protease</fullName>
        <ecNumber evidence="11 14">3.4.21.53</ecNumber>
    </recommendedName>
    <alternativeName>
        <fullName evidence="13 14">ATP-dependent protease La</fullName>
    </alternativeName>
</protein>
<dbReference type="Gene3D" id="1.20.58.1480">
    <property type="match status" value="1"/>
</dbReference>
<keyword evidence="5 14" id="KW-0378">Hydrolase</keyword>